<accession>A0ABV2RLX0</accession>
<organism evidence="1 2">
    <name type="scientific">Bradyrhizobium japonicum</name>
    <dbReference type="NCBI Taxonomy" id="375"/>
    <lineage>
        <taxon>Bacteria</taxon>
        <taxon>Pseudomonadati</taxon>
        <taxon>Pseudomonadota</taxon>
        <taxon>Alphaproteobacteria</taxon>
        <taxon>Hyphomicrobiales</taxon>
        <taxon>Nitrobacteraceae</taxon>
        <taxon>Bradyrhizobium</taxon>
    </lineage>
</organism>
<sequence length="88" mass="9611">MARPHYVARTSEVVPLQVRRVSRTLSDVAIARKLPKNRIPVDNPSPAQIDLDCNPDEVGVIFSAELGLQHGGRVGNGFIGDAEFGRDF</sequence>
<proteinExistence type="predicted"/>
<gene>
    <name evidence="1" type="ORF">ABIF63_001355</name>
</gene>
<evidence type="ECO:0000313" key="2">
    <source>
        <dbReference type="Proteomes" id="UP001549291"/>
    </source>
</evidence>
<protein>
    <submittedName>
        <fullName evidence="1">Uncharacterized protein</fullName>
    </submittedName>
</protein>
<comment type="caution">
    <text evidence="1">The sequence shown here is derived from an EMBL/GenBank/DDBJ whole genome shotgun (WGS) entry which is preliminary data.</text>
</comment>
<dbReference type="EMBL" id="JBEPTQ010000002">
    <property type="protein sequence ID" value="MET4717249.1"/>
    <property type="molecule type" value="Genomic_DNA"/>
</dbReference>
<name>A0ABV2RLX0_BRAJP</name>
<reference evidence="1 2" key="1">
    <citation type="submission" date="2024-06" db="EMBL/GenBank/DDBJ databases">
        <title>Genomic Encyclopedia of Type Strains, Phase V (KMG-V): Genome sequencing to study the core and pangenomes of soil and plant-associated prokaryotes.</title>
        <authorList>
            <person name="Whitman W."/>
        </authorList>
    </citation>
    <scope>NUCLEOTIDE SEQUENCE [LARGE SCALE GENOMIC DNA]</scope>
    <source>
        <strain evidence="1 2">USDA 160</strain>
    </source>
</reference>
<evidence type="ECO:0000313" key="1">
    <source>
        <dbReference type="EMBL" id="MET4717249.1"/>
    </source>
</evidence>
<keyword evidence="2" id="KW-1185">Reference proteome</keyword>
<dbReference type="Proteomes" id="UP001549291">
    <property type="component" value="Unassembled WGS sequence"/>
</dbReference>